<proteinExistence type="predicted"/>
<comment type="caution">
    <text evidence="3">The sequence shown here is derived from an EMBL/GenBank/DDBJ whole genome shotgun (WGS) entry which is preliminary data.</text>
</comment>
<feature type="domain" description="DUF5738" evidence="2">
    <location>
        <begin position="50"/>
        <end position="274"/>
    </location>
</feature>
<feature type="region of interest" description="Disordered" evidence="1">
    <location>
        <begin position="579"/>
        <end position="617"/>
    </location>
</feature>
<feature type="compositionally biased region" description="Polar residues" evidence="1">
    <location>
        <begin position="532"/>
        <end position="543"/>
    </location>
</feature>
<dbReference type="InterPro" id="IPR043799">
    <property type="entry name" value="DUF5738"/>
</dbReference>
<organism evidence="3 4">
    <name type="scientific">Protopolystoma xenopodis</name>
    <dbReference type="NCBI Taxonomy" id="117903"/>
    <lineage>
        <taxon>Eukaryota</taxon>
        <taxon>Metazoa</taxon>
        <taxon>Spiralia</taxon>
        <taxon>Lophotrochozoa</taxon>
        <taxon>Platyhelminthes</taxon>
        <taxon>Monogenea</taxon>
        <taxon>Polyopisthocotylea</taxon>
        <taxon>Polystomatidea</taxon>
        <taxon>Polystomatidae</taxon>
        <taxon>Protopolystoma</taxon>
    </lineage>
</organism>
<feature type="region of interest" description="Disordered" evidence="1">
    <location>
        <begin position="523"/>
        <end position="557"/>
    </location>
</feature>
<name>A0A448WBT8_9PLAT</name>
<dbReference type="AlphaFoldDB" id="A0A448WBT8"/>
<keyword evidence="4" id="KW-1185">Reference proteome</keyword>
<evidence type="ECO:0000313" key="3">
    <source>
        <dbReference type="EMBL" id="VEL07959.1"/>
    </source>
</evidence>
<protein>
    <recommendedName>
        <fullName evidence="2">DUF5738 domain-containing protein</fullName>
    </recommendedName>
</protein>
<gene>
    <name evidence="3" type="ORF">PXEA_LOCUS1399</name>
</gene>
<dbReference type="Proteomes" id="UP000784294">
    <property type="component" value="Unassembled WGS sequence"/>
</dbReference>
<feature type="region of interest" description="Disordered" evidence="1">
    <location>
        <begin position="916"/>
        <end position="953"/>
    </location>
</feature>
<dbReference type="EMBL" id="CAAALY010002843">
    <property type="protein sequence ID" value="VEL07959.1"/>
    <property type="molecule type" value="Genomic_DNA"/>
</dbReference>
<sequence>MHKSDSECDHFFANTLFSEDDPSQLVPLLRFFSDDGTEQPVPGRQIKQVKHTGLTAELDAYRRRIQSLLEFLDCIAQHWWNKSFDFDGRLVVRPSRSADLVRKTQARLVYMLPRLSMRSILPLAKAVTTLECRDAVKLLPSGVFTSPQDNDITSLLSSENAAFFMLPVEDLNEAGKSSSRPLRLGGNKGDSPKELLRKACLLTRRLSDVEGVKQRLILATIRWIICDGRDLNLRSRRLAMLAKYAEVSFVEQFASIQALLTHYYRPRSLIKPVAMTTASATTSGSHAVHGGNHSAQSQQLLPYLVDMLRGASTPMPEVEEEATTMTMTTSSSTTTTTTTTVELNDDSNATAAVEFLSEPVTAIRLVRTDQRILEAFEQACPTTRHQLATAVGVLVDVADISDPLGLASGGLIWHQGDYEDLSTLVYRRLEKATQAESRTGAIASQNAVSLGRTGGERHGLLKNRSESWGISRRELKPIIENLGLDLCRLPVAVSQEQDVIELAQFRSGIPTILGLERQPSTALPASARHNTDNQTSVLGQSSLCPDEPSSRPIHPTGRSKSLFLQQIFASLRSARLSGLKQGQQSRNRHHRVGFGGQGQLEDDDKTGPSVALSVSDWTQSESDVTGLVRADDARVEAATLRRTEVEDSRKLSPKRLEMSGHWQSKRYASLDVEQQLSPRPVERIRMEGDESRLPSSTRLHDELSPNDLVEQLADDTSCIFSAGTGYENEEVETEEVSLRSLEIGDIAIAGRSDKKSLHGVFGERSTVELASKQSKNFPSRASSELIPPIRQVATSEKHLFSEAYSHASRQTEPDHPLDRQIGHFDDILRRPNDAKLELAPVVQTFWLAKRPSTKSGKATTTSVHPLLSVSSTASGTVPGRLTQVQSQQHNIYRGSRRQQTFPDWLRLSNPGLCSLPYKSDEMMGDKDDYDDDDDDDDYYEEKEGSNDDDEENMSCRTFESLEETPSGGTEGPEMSKGQHLSPIELFYLDELLIKQALEFTNRFKASLCRPPITKMPPIKMAPTFRGPSGNAGRNCGLDSLRQKAGRRNHLF</sequence>
<evidence type="ECO:0000259" key="2">
    <source>
        <dbReference type="Pfam" id="PF19009"/>
    </source>
</evidence>
<accession>A0A448WBT8</accession>
<feature type="region of interest" description="Disordered" evidence="1">
    <location>
        <begin position="1018"/>
        <end position="1038"/>
    </location>
</feature>
<dbReference type="Pfam" id="PF19009">
    <property type="entry name" value="DUF5738"/>
    <property type="match status" value="1"/>
</dbReference>
<feature type="compositionally biased region" description="Acidic residues" evidence="1">
    <location>
        <begin position="927"/>
        <end position="952"/>
    </location>
</feature>
<evidence type="ECO:0000256" key="1">
    <source>
        <dbReference type="SAM" id="MobiDB-lite"/>
    </source>
</evidence>
<dbReference type="OrthoDB" id="6240115at2759"/>
<reference evidence="3" key="1">
    <citation type="submission" date="2018-11" db="EMBL/GenBank/DDBJ databases">
        <authorList>
            <consortium name="Pathogen Informatics"/>
        </authorList>
    </citation>
    <scope>NUCLEOTIDE SEQUENCE</scope>
</reference>
<evidence type="ECO:0000313" key="4">
    <source>
        <dbReference type="Proteomes" id="UP000784294"/>
    </source>
</evidence>